<dbReference type="AlphaFoldDB" id="A0AAW0ZUZ2"/>
<protein>
    <submittedName>
        <fullName evidence="2">Uncharacterized protein</fullName>
    </submittedName>
</protein>
<gene>
    <name evidence="2" type="ORF">QLX08_006197</name>
</gene>
<feature type="compositionally biased region" description="Basic and acidic residues" evidence="1">
    <location>
        <begin position="23"/>
        <end position="40"/>
    </location>
</feature>
<dbReference type="EMBL" id="JAWNGG020000113">
    <property type="protein sequence ID" value="KAK9301354.1"/>
    <property type="molecule type" value="Genomic_DNA"/>
</dbReference>
<evidence type="ECO:0000256" key="1">
    <source>
        <dbReference type="SAM" id="MobiDB-lite"/>
    </source>
</evidence>
<accession>A0AAW0ZUZ2</accession>
<comment type="caution">
    <text evidence="2">The sequence shown here is derived from an EMBL/GenBank/DDBJ whole genome shotgun (WGS) entry which is preliminary data.</text>
</comment>
<evidence type="ECO:0000313" key="2">
    <source>
        <dbReference type="EMBL" id="KAK9301354.1"/>
    </source>
</evidence>
<proteinExistence type="predicted"/>
<sequence length="78" mass="8842">MVIGDSSRRDKARSPAYRVGHSWRHEDRAGDSDWRLRPGECSRSTSPTKTASDEDKTAKKELVGSEMLFFHLDVYLGT</sequence>
<evidence type="ECO:0000313" key="3">
    <source>
        <dbReference type="Proteomes" id="UP001432146"/>
    </source>
</evidence>
<name>A0AAW0ZUZ2_9HYME</name>
<reference evidence="2 3" key="1">
    <citation type="submission" date="2024-05" db="EMBL/GenBank/DDBJ databases">
        <title>The nuclear and mitochondrial genome assemblies of Tetragonisca angustula (Apidae: Meliponini), a tiny yet remarkable pollinator in the Neotropics.</title>
        <authorList>
            <person name="Ferrari R."/>
            <person name="Ricardo P.C."/>
            <person name="Dias F.C."/>
            <person name="Araujo N.S."/>
            <person name="Soares D.O."/>
            <person name="Zhou Q.-S."/>
            <person name="Zhu C.-D."/>
            <person name="Coutinho L."/>
            <person name="Airas M.C."/>
            <person name="Batista T.M."/>
        </authorList>
    </citation>
    <scope>NUCLEOTIDE SEQUENCE [LARGE SCALE GENOMIC DNA]</scope>
    <source>
        <strain evidence="2">ASF017062</strain>
        <tissue evidence="2">Abdomen</tissue>
    </source>
</reference>
<dbReference type="Proteomes" id="UP001432146">
    <property type="component" value="Unassembled WGS sequence"/>
</dbReference>
<keyword evidence="3" id="KW-1185">Reference proteome</keyword>
<feature type="compositionally biased region" description="Basic and acidic residues" evidence="1">
    <location>
        <begin position="1"/>
        <end position="13"/>
    </location>
</feature>
<organism evidence="2 3">
    <name type="scientific">Tetragonisca angustula</name>
    <dbReference type="NCBI Taxonomy" id="166442"/>
    <lineage>
        <taxon>Eukaryota</taxon>
        <taxon>Metazoa</taxon>
        <taxon>Ecdysozoa</taxon>
        <taxon>Arthropoda</taxon>
        <taxon>Hexapoda</taxon>
        <taxon>Insecta</taxon>
        <taxon>Pterygota</taxon>
        <taxon>Neoptera</taxon>
        <taxon>Endopterygota</taxon>
        <taxon>Hymenoptera</taxon>
        <taxon>Apocrita</taxon>
        <taxon>Aculeata</taxon>
        <taxon>Apoidea</taxon>
        <taxon>Anthophila</taxon>
        <taxon>Apidae</taxon>
        <taxon>Tetragonisca</taxon>
    </lineage>
</organism>
<feature type="region of interest" description="Disordered" evidence="1">
    <location>
        <begin position="1"/>
        <end position="58"/>
    </location>
</feature>